<gene>
    <name evidence="3" type="ORF">FHU10_4570</name>
</gene>
<evidence type="ECO:0000256" key="1">
    <source>
        <dbReference type="ARBA" id="ARBA00022801"/>
    </source>
</evidence>
<comment type="caution">
    <text evidence="3">The sequence shown here is derived from an EMBL/GenBank/DDBJ whole genome shotgun (WGS) entry which is preliminary data.</text>
</comment>
<organism evidence="3">
    <name type="scientific">Serratia fonticola</name>
    <dbReference type="NCBI Taxonomy" id="47917"/>
    <lineage>
        <taxon>Bacteria</taxon>
        <taxon>Pseudomonadati</taxon>
        <taxon>Pseudomonadota</taxon>
        <taxon>Gammaproteobacteria</taxon>
        <taxon>Enterobacterales</taxon>
        <taxon>Yersiniaceae</taxon>
        <taxon>Serratia</taxon>
    </lineage>
</organism>
<dbReference type="EMBL" id="VISQ01000001">
    <property type="protein sequence ID" value="TVZ71913.1"/>
    <property type="molecule type" value="Genomic_DNA"/>
</dbReference>
<dbReference type="PANTHER" id="PTHR43546">
    <property type="entry name" value="UPF0173 METAL-DEPENDENT HYDROLASE MJ1163-RELATED"/>
    <property type="match status" value="1"/>
</dbReference>
<dbReference type="Pfam" id="PF12706">
    <property type="entry name" value="Lactamase_B_2"/>
    <property type="match status" value="1"/>
</dbReference>
<dbReference type="InterPro" id="IPR050114">
    <property type="entry name" value="UPF0173_UPF0282_UlaG_hydrolase"/>
</dbReference>
<reference evidence="3" key="1">
    <citation type="submission" date="2019-06" db="EMBL/GenBank/DDBJ databases">
        <authorList>
            <person name="Deangelis K."/>
            <person name="Huntemann M."/>
            <person name="Clum A."/>
            <person name="Pillay M."/>
            <person name="Palaniappan K."/>
            <person name="Varghese N."/>
            <person name="Mikhailova N."/>
            <person name="Stamatis D."/>
            <person name="Reddy T."/>
            <person name="Daum C."/>
            <person name="Shapiro N."/>
            <person name="Ivanova N."/>
            <person name="Kyrpides N."/>
            <person name="Woyke T."/>
        </authorList>
    </citation>
    <scope>NUCLEOTIDE SEQUENCE [LARGE SCALE GENOMIC DNA]</scope>
    <source>
        <strain evidence="3">128R</strain>
    </source>
</reference>
<name>A0A542BPQ4_SERFO</name>
<dbReference type="InterPro" id="IPR001279">
    <property type="entry name" value="Metallo-B-lactamas"/>
</dbReference>
<evidence type="ECO:0000313" key="3">
    <source>
        <dbReference type="EMBL" id="TVZ71913.1"/>
    </source>
</evidence>
<sequence length="258" mass="29031">MKIRQVRNATQLITFAGKKFLVDPMLAKKDAYPGFEGTVRSEIRIPMTELPFDIKTLLDVDAIIVTHTHPDHWDEAAVALIPKEKLIYVQNERDERLLRSQGFSNLRVLSEKSQFEDIELIRTDGQHGPDEAYAVPQMAELLGDACGVVFKHPDEKTLFLIGDSIWIDTVEDNLRKFNPGVVIMNTGWAHILGFGPIIFGKEDVLKVHRLLPEAKIVATHMEAINHCLLTRNELLDYVSDNQVHGIVNAPADGESVSF</sequence>
<dbReference type="AlphaFoldDB" id="A0A542BPQ4"/>
<dbReference type="SUPFAM" id="SSF56281">
    <property type="entry name" value="Metallo-hydrolase/oxidoreductase"/>
    <property type="match status" value="1"/>
</dbReference>
<reference evidence="3" key="2">
    <citation type="submission" date="2019-08" db="EMBL/GenBank/DDBJ databases">
        <title>Investigation of anaerobic lignin degradation for improved lignocellulosic biofuels.</title>
        <authorList>
            <person name="Deangelis K.PhD."/>
        </authorList>
    </citation>
    <scope>NUCLEOTIDE SEQUENCE [LARGE SCALE GENOMIC DNA]</scope>
    <source>
        <strain evidence="3">128R</strain>
    </source>
</reference>
<dbReference type="InterPro" id="IPR036866">
    <property type="entry name" value="RibonucZ/Hydroxyglut_hydro"/>
</dbReference>
<keyword evidence="1" id="KW-0378">Hydrolase</keyword>
<dbReference type="OrthoDB" id="9805728at2"/>
<dbReference type="Gene3D" id="3.60.15.10">
    <property type="entry name" value="Ribonuclease Z/Hydroxyacylglutathione hydrolase-like"/>
    <property type="match status" value="1"/>
</dbReference>
<feature type="domain" description="Metallo-beta-lactamase" evidence="2">
    <location>
        <begin position="21"/>
        <end position="221"/>
    </location>
</feature>
<dbReference type="GO" id="GO:0016787">
    <property type="term" value="F:hydrolase activity"/>
    <property type="evidence" value="ECO:0007669"/>
    <property type="project" value="UniProtKB-KW"/>
</dbReference>
<evidence type="ECO:0000259" key="2">
    <source>
        <dbReference type="Pfam" id="PF12706"/>
    </source>
</evidence>
<proteinExistence type="predicted"/>
<accession>A0A542BPQ4</accession>
<protein>
    <submittedName>
        <fullName evidence="3">L-ascorbate metabolism protein UlaG (Beta-lactamase superfamily)</fullName>
    </submittedName>
</protein>
<dbReference type="PANTHER" id="PTHR43546:SF9">
    <property type="entry name" value="L-ASCORBATE-6-PHOSPHATE LACTONASE ULAG-RELATED"/>
    <property type="match status" value="1"/>
</dbReference>